<dbReference type="Proteomes" id="UP001331761">
    <property type="component" value="Unassembled WGS sequence"/>
</dbReference>
<dbReference type="InterPro" id="IPR039260">
    <property type="entry name" value="Cpg-3"/>
</dbReference>
<evidence type="ECO:0000313" key="2">
    <source>
        <dbReference type="EMBL" id="KAK5964432.1"/>
    </source>
</evidence>
<feature type="non-terminal residue" evidence="2">
    <location>
        <position position="1"/>
    </location>
</feature>
<dbReference type="EMBL" id="WIXE01025810">
    <property type="protein sequence ID" value="KAK5964432.1"/>
    <property type="molecule type" value="Genomic_DNA"/>
</dbReference>
<accession>A0AAN8ERC8</accession>
<reference evidence="2 3" key="1">
    <citation type="submission" date="2019-10" db="EMBL/GenBank/DDBJ databases">
        <title>Assembly and Annotation for the nematode Trichostrongylus colubriformis.</title>
        <authorList>
            <person name="Martin J."/>
        </authorList>
    </citation>
    <scope>NUCLEOTIDE SEQUENCE [LARGE SCALE GENOMIC DNA]</scope>
    <source>
        <strain evidence="2">G859</strain>
        <tissue evidence="2">Whole worm</tissue>
    </source>
</reference>
<dbReference type="PANTHER" id="PTHR37973:SF1">
    <property type="entry name" value="DICKKOPF_N DOMAIN-CONTAINING PROTEIN"/>
    <property type="match status" value="1"/>
</dbReference>
<dbReference type="AlphaFoldDB" id="A0AAN8ERC8"/>
<name>A0AAN8ERC8_TRICO</name>
<sequence>NSALTFPRDKETGESTPEGSGIEAPTGTSTASSIDEALAALKSALHLPPLETNLSALQLPPLNSNLSALRLPPLDSNILRDIANTGVATANANGCKAFDTCYTNEDCPGGSCLGTFVGKCNCQGCKNLFSCKTDEDCGGLKGACTKLKYCDCNEGFAKAGFPVFFEAMAKFCNQKSCTGATAKEDCFGMESSCFPLFDDDDSVLVASGELTDNELTASNVKKYVRTTTAVTLKPSEVEGSGEAEVVSPESSLAKPQTADEYRTVAFSKIWKLVSNIEDVDTPGTFRCESDAACGGLKNACNHTTRTCNCFAGFEAAGYPFYVDALQGLCNKKSCTAKNYKQSCFGLPCHFGKCQC</sequence>
<feature type="region of interest" description="Disordered" evidence="1">
    <location>
        <begin position="1"/>
        <end position="29"/>
    </location>
</feature>
<organism evidence="2 3">
    <name type="scientific">Trichostrongylus colubriformis</name>
    <name type="common">Black scour worm</name>
    <dbReference type="NCBI Taxonomy" id="6319"/>
    <lineage>
        <taxon>Eukaryota</taxon>
        <taxon>Metazoa</taxon>
        <taxon>Ecdysozoa</taxon>
        <taxon>Nematoda</taxon>
        <taxon>Chromadorea</taxon>
        <taxon>Rhabditida</taxon>
        <taxon>Rhabditina</taxon>
        <taxon>Rhabditomorpha</taxon>
        <taxon>Strongyloidea</taxon>
        <taxon>Trichostrongylidae</taxon>
        <taxon>Trichostrongylus</taxon>
    </lineage>
</organism>
<dbReference type="PANTHER" id="PTHR37973">
    <property type="entry name" value="CHONDROITIN PROTEOGLYCAN 3"/>
    <property type="match status" value="1"/>
</dbReference>
<evidence type="ECO:0000256" key="1">
    <source>
        <dbReference type="SAM" id="MobiDB-lite"/>
    </source>
</evidence>
<keyword evidence="3" id="KW-1185">Reference proteome</keyword>
<comment type="caution">
    <text evidence="2">The sequence shown here is derived from an EMBL/GenBank/DDBJ whole genome shotgun (WGS) entry which is preliminary data.</text>
</comment>
<proteinExistence type="predicted"/>
<evidence type="ECO:0000313" key="3">
    <source>
        <dbReference type="Proteomes" id="UP001331761"/>
    </source>
</evidence>
<protein>
    <submittedName>
        <fullName evidence="2">Uncharacterized protein</fullName>
    </submittedName>
</protein>
<gene>
    <name evidence="2" type="ORF">GCK32_009106</name>
</gene>